<reference evidence="6 7" key="1">
    <citation type="submission" date="2020-02" db="EMBL/GenBank/DDBJ databases">
        <title>Genome sequences of Thiorhodococcus mannitoliphagus and Thiorhodococcus minor, purple sulfur photosynthetic bacteria in the gammaproteobacterial family, Chromatiaceae.</title>
        <authorList>
            <person name="Aviles F.A."/>
            <person name="Meyer T.E."/>
            <person name="Kyndt J.A."/>
        </authorList>
    </citation>
    <scope>NUCLEOTIDE SEQUENCE [LARGE SCALE GENOMIC DNA]</scope>
    <source>
        <strain evidence="6 7">DSM 11518</strain>
    </source>
</reference>
<dbReference type="PROSITE" id="PS50931">
    <property type="entry name" value="HTH_LYSR"/>
    <property type="match status" value="1"/>
</dbReference>
<keyword evidence="4" id="KW-0804">Transcription</keyword>
<name>A0A6M0K219_9GAMM</name>
<dbReference type="AlphaFoldDB" id="A0A6M0K219"/>
<evidence type="ECO:0000256" key="2">
    <source>
        <dbReference type="ARBA" id="ARBA00023015"/>
    </source>
</evidence>
<dbReference type="SUPFAM" id="SSF46785">
    <property type="entry name" value="Winged helix' DNA-binding domain"/>
    <property type="match status" value="1"/>
</dbReference>
<dbReference type="Pfam" id="PF03466">
    <property type="entry name" value="LysR_substrate"/>
    <property type="match status" value="1"/>
</dbReference>
<dbReference type="CDD" id="cd08419">
    <property type="entry name" value="PBP2_CbbR_RubisCO_like"/>
    <property type="match status" value="1"/>
</dbReference>
<evidence type="ECO:0000259" key="5">
    <source>
        <dbReference type="PROSITE" id="PS50931"/>
    </source>
</evidence>
<evidence type="ECO:0000256" key="3">
    <source>
        <dbReference type="ARBA" id="ARBA00023125"/>
    </source>
</evidence>
<dbReference type="GO" id="GO:0000976">
    <property type="term" value="F:transcription cis-regulatory region binding"/>
    <property type="evidence" value="ECO:0007669"/>
    <property type="project" value="TreeGrafter"/>
</dbReference>
<dbReference type="GO" id="GO:0003700">
    <property type="term" value="F:DNA-binding transcription factor activity"/>
    <property type="evidence" value="ECO:0007669"/>
    <property type="project" value="InterPro"/>
</dbReference>
<dbReference type="FunFam" id="1.10.10.10:FF:000001">
    <property type="entry name" value="LysR family transcriptional regulator"/>
    <property type="match status" value="1"/>
</dbReference>
<proteinExistence type="inferred from homology"/>
<dbReference type="InterPro" id="IPR000847">
    <property type="entry name" value="LysR_HTH_N"/>
</dbReference>
<dbReference type="InterPro" id="IPR036388">
    <property type="entry name" value="WH-like_DNA-bd_sf"/>
</dbReference>
<keyword evidence="3" id="KW-0238">DNA-binding</keyword>
<keyword evidence="7" id="KW-1185">Reference proteome</keyword>
<keyword evidence="2" id="KW-0805">Transcription regulation</keyword>
<evidence type="ECO:0000313" key="7">
    <source>
        <dbReference type="Proteomes" id="UP000483379"/>
    </source>
</evidence>
<dbReference type="InterPro" id="IPR036390">
    <property type="entry name" value="WH_DNA-bd_sf"/>
</dbReference>
<accession>A0A6M0K219</accession>
<dbReference type="SUPFAM" id="SSF53850">
    <property type="entry name" value="Periplasmic binding protein-like II"/>
    <property type="match status" value="1"/>
</dbReference>
<evidence type="ECO:0000313" key="6">
    <source>
        <dbReference type="EMBL" id="NEV63786.1"/>
    </source>
</evidence>
<evidence type="ECO:0000256" key="1">
    <source>
        <dbReference type="ARBA" id="ARBA00009437"/>
    </source>
</evidence>
<gene>
    <name evidence="6" type="ORF">G3446_18140</name>
</gene>
<dbReference type="Pfam" id="PF00126">
    <property type="entry name" value="HTH_1"/>
    <property type="match status" value="1"/>
</dbReference>
<evidence type="ECO:0000256" key="4">
    <source>
        <dbReference type="ARBA" id="ARBA00023163"/>
    </source>
</evidence>
<dbReference type="InterPro" id="IPR005119">
    <property type="entry name" value="LysR_subst-bd"/>
</dbReference>
<sequence>MHISLRQLRVFEAVAQNNSYTRAAEELHLSQPAVSMQVKQLEDEIGLPLFERLGKRVVPTEAGHELYHYSRAITHSLIEMEEVMESLKGINRGSLRLAVASTVNYFAPRLLAVFQKRYPGIALRLDVTNREMLVQMLDSNSVDLVLMGVPPKNVDVEAEAFMDNPLVVVAPPDHPLASARDIPTERLSEEVFVMREEGSGTRKAMQRFFAERGIEIRHGMQMTRNEAVKQAVRSGLGLSVVSLHTIELELETRRLVILNVQGFPDRRQWYLVYRRGKRLSPAASAFRDFVRAEAAKIAAPIAAV</sequence>
<organism evidence="6 7">
    <name type="scientific">Thiorhodococcus minor</name>
    <dbReference type="NCBI Taxonomy" id="57489"/>
    <lineage>
        <taxon>Bacteria</taxon>
        <taxon>Pseudomonadati</taxon>
        <taxon>Pseudomonadota</taxon>
        <taxon>Gammaproteobacteria</taxon>
        <taxon>Chromatiales</taxon>
        <taxon>Chromatiaceae</taxon>
        <taxon>Thiorhodococcus</taxon>
    </lineage>
</organism>
<dbReference type="PRINTS" id="PR00039">
    <property type="entry name" value="HTHLYSR"/>
</dbReference>
<dbReference type="Gene3D" id="3.40.190.290">
    <property type="match status" value="1"/>
</dbReference>
<dbReference type="Gene3D" id="1.10.10.10">
    <property type="entry name" value="Winged helix-like DNA-binding domain superfamily/Winged helix DNA-binding domain"/>
    <property type="match status" value="1"/>
</dbReference>
<dbReference type="Proteomes" id="UP000483379">
    <property type="component" value="Unassembled WGS sequence"/>
</dbReference>
<comment type="similarity">
    <text evidence="1">Belongs to the LysR transcriptional regulatory family.</text>
</comment>
<dbReference type="EMBL" id="JAAIJQ010000062">
    <property type="protein sequence ID" value="NEV63786.1"/>
    <property type="molecule type" value="Genomic_DNA"/>
</dbReference>
<protein>
    <submittedName>
        <fullName evidence="6">LysR family transcriptional regulator</fullName>
    </submittedName>
</protein>
<dbReference type="PANTHER" id="PTHR30126:SF5">
    <property type="entry name" value="HTH-TYPE TRANSCRIPTIONAL ACTIVATOR CMPR"/>
    <property type="match status" value="1"/>
</dbReference>
<feature type="domain" description="HTH lysR-type" evidence="5">
    <location>
        <begin position="3"/>
        <end position="60"/>
    </location>
</feature>
<comment type="caution">
    <text evidence="6">The sequence shown here is derived from an EMBL/GenBank/DDBJ whole genome shotgun (WGS) entry which is preliminary data.</text>
</comment>
<dbReference type="PANTHER" id="PTHR30126">
    <property type="entry name" value="HTH-TYPE TRANSCRIPTIONAL REGULATOR"/>
    <property type="match status" value="1"/>
</dbReference>
<dbReference type="RefSeq" id="WP_164454248.1">
    <property type="nucleotide sequence ID" value="NZ_JAAIJQ010000062.1"/>
</dbReference>